<protein>
    <recommendedName>
        <fullName evidence="3">histidine kinase</fullName>
        <ecNumber evidence="3">2.7.13.3</ecNumber>
    </recommendedName>
</protein>
<sequence length="354" mass="39603">MEPWLEACAGRQVGSVALRRADSAQTRSEKLARIVLDAMYQFVGLLDADGRTLEINRAALDGAGVRIEDLRGKPFWEARWFQISRETTEMQRDFVRRARGGEFIRCDMEIYGQAAGDETIVVDFSLLPVRDDRGRVVFLLAEGRNITEKNRAEAEVSRKNAELESLLERVRQLDQLKSDLFANVSHELRTPLALILGPAEELLDTGAGLSDAQRRQLQVIQRNAATLLKRVNDLLDLARLDARRMDVQYARIDLAALVREQAEQFHALAPQRQLRYAVVAPPDHRRHGGAAPARGARAAVPARAVRADLCAGRDGRARLLDVPRGRCGWRLALHRAPRAGWARQRRPVRAAPGG</sequence>
<dbReference type="GO" id="GO:0005524">
    <property type="term" value="F:ATP binding"/>
    <property type="evidence" value="ECO:0007669"/>
    <property type="project" value="UniProtKB-KW"/>
</dbReference>
<evidence type="ECO:0000256" key="1">
    <source>
        <dbReference type="ARBA" id="ARBA00000085"/>
    </source>
</evidence>
<evidence type="ECO:0000259" key="15">
    <source>
        <dbReference type="PROSITE" id="PS50113"/>
    </source>
</evidence>
<dbReference type="FunFam" id="1.10.287.130:FF:000045">
    <property type="entry name" value="Two-component system sensor histidine kinase/response regulator"/>
    <property type="match status" value="1"/>
</dbReference>
<dbReference type="InterPro" id="IPR000014">
    <property type="entry name" value="PAS"/>
</dbReference>
<dbReference type="GO" id="GO:0000156">
    <property type="term" value="F:phosphorelay response regulator activity"/>
    <property type="evidence" value="ECO:0007669"/>
    <property type="project" value="TreeGrafter"/>
</dbReference>
<dbReference type="GO" id="GO:0016020">
    <property type="term" value="C:membrane"/>
    <property type="evidence" value="ECO:0007669"/>
    <property type="project" value="UniProtKB-SubCell"/>
</dbReference>
<dbReference type="Proteomes" id="UP000500755">
    <property type="component" value="Chromosome"/>
</dbReference>
<evidence type="ECO:0000256" key="3">
    <source>
        <dbReference type="ARBA" id="ARBA00012438"/>
    </source>
</evidence>
<dbReference type="FunFam" id="3.30.450.20:FF:000155">
    <property type="entry name" value="Sensor histidine kinase TodS"/>
    <property type="match status" value="1"/>
</dbReference>
<evidence type="ECO:0000256" key="7">
    <source>
        <dbReference type="ARBA" id="ARBA00022777"/>
    </source>
</evidence>
<evidence type="ECO:0000256" key="2">
    <source>
        <dbReference type="ARBA" id="ARBA00004141"/>
    </source>
</evidence>
<dbReference type="SUPFAM" id="SSF47384">
    <property type="entry name" value="Homodimeric domain of signal transducing histidine kinase"/>
    <property type="match status" value="1"/>
</dbReference>
<dbReference type="Gene3D" id="3.30.450.20">
    <property type="entry name" value="PAS domain"/>
    <property type="match status" value="1"/>
</dbReference>
<evidence type="ECO:0000259" key="13">
    <source>
        <dbReference type="PROSITE" id="PS50109"/>
    </source>
</evidence>
<dbReference type="Pfam" id="PF00512">
    <property type="entry name" value="HisKA"/>
    <property type="match status" value="1"/>
</dbReference>
<dbReference type="InterPro" id="IPR001610">
    <property type="entry name" value="PAC"/>
</dbReference>
<feature type="domain" description="Histidine kinase" evidence="13">
    <location>
        <begin position="183"/>
        <end position="283"/>
    </location>
</feature>
<dbReference type="PROSITE" id="PS50112">
    <property type="entry name" value="PAS"/>
    <property type="match status" value="1"/>
</dbReference>
<dbReference type="AlphaFoldDB" id="A0A858ZZF2"/>
<dbReference type="SUPFAM" id="SSF55785">
    <property type="entry name" value="PYP-like sensor domain (PAS domain)"/>
    <property type="match status" value="1"/>
</dbReference>
<comment type="subcellular location">
    <subcellularLocation>
        <location evidence="2">Membrane</location>
        <topology evidence="2">Multi-pass membrane protein</topology>
    </subcellularLocation>
</comment>
<evidence type="ECO:0000256" key="10">
    <source>
        <dbReference type="ARBA" id="ARBA00023012"/>
    </source>
</evidence>
<keyword evidence="8" id="KW-0067">ATP-binding</keyword>
<dbReference type="GO" id="GO:0030295">
    <property type="term" value="F:protein kinase activator activity"/>
    <property type="evidence" value="ECO:0007669"/>
    <property type="project" value="TreeGrafter"/>
</dbReference>
<dbReference type="InterPro" id="IPR036097">
    <property type="entry name" value="HisK_dim/P_sf"/>
</dbReference>
<feature type="domain" description="PAS" evidence="14">
    <location>
        <begin position="28"/>
        <end position="73"/>
    </location>
</feature>
<dbReference type="PANTHER" id="PTHR42878:SF7">
    <property type="entry name" value="SENSOR HISTIDINE KINASE GLRK"/>
    <property type="match status" value="1"/>
</dbReference>
<dbReference type="PROSITE" id="PS50113">
    <property type="entry name" value="PAC"/>
    <property type="match status" value="1"/>
</dbReference>
<feature type="coiled-coil region" evidence="12">
    <location>
        <begin position="144"/>
        <end position="183"/>
    </location>
</feature>
<keyword evidence="7" id="KW-0418">Kinase</keyword>
<proteinExistence type="predicted"/>
<dbReference type="InterPro" id="IPR035965">
    <property type="entry name" value="PAS-like_dom_sf"/>
</dbReference>
<dbReference type="CDD" id="cd00130">
    <property type="entry name" value="PAS"/>
    <property type="match status" value="1"/>
</dbReference>
<evidence type="ECO:0000256" key="9">
    <source>
        <dbReference type="ARBA" id="ARBA00022989"/>
    </source>
</evidence>
<keyword evidence="10" id="KW-0902">Two-component regulatory system</keyword>
<dbReference type="GO" id="GO:0007234">
    <property type="term" value="P:osmosensory signaling via phosphorelay pathway"/>
    <property type="evidence" value="ECO:0007669"/>
    <property type="project" value="TreeGrafter"/>
</dbReference>
<evidence type="ECO:0000256" key="12">
    <source>
        <dbReference type="SAM" id="Coils"/>
    </source>
</evidence>
<evidence type="ECO:0000259" key="14">
    <source>
        <dbReference type="PROSITE" id="PS50112"/>
    </source>
</evidence>
<dbReference type="InterPro" id="IPR003661">
    <property type="entry name" value="HisK_dim/P_dom"/>
</dbReference>
<dbReference type="SMART" id="SM00086">
    <property type="entry name" value="PAC"/>
    <property type="match status" value="1"/>
</dbReference>
<evidence type="ECO:0000256" key="8">
    <source>
        <dbReference type="ARBA" id="ARBA00022840"/>
    </source>
</evidence>
<dbReference type="PANTHER" id="PTHR42878">
    <property type="entry name" value="TWO-COMPONENT HISTIDINE KINASE"/>
    <property type="match status" value="1"/>
</dbReference>
<keyword evidence="12" id="KW-0175">Coiled coil</keyword>
<reference evidence="16 17" key="1">
    <citation type="submission" date="2020-05" db="EMBL/GenBank/DDBJ databases">
        <title>Complete genome sequence of Alicycliphilus denitrificans DP3.</title>
        <authorList>
            <person name="Chen X."/>
        </authorList>
    </citation>
    <scope>NUCLEOTIDE SEQUENCE [LARGE SCALE GENOMIC DNA]</scope>
    <source>
        <strain evidence="16 17">DP3</strain>
    </source>
</reference>
<dbReference type="GO" id="GO:0000155">
    <property type="term" value="F:phosphorelay sensor kinase activity"/>
    <property type="evidence" value="ECO:0007669"/>
    <property type="project" value="InterPro"/>
</dbReference>
<evidence type="ECO:0000256" key="4">
    <source>
        <dbReference type="ARBA" id="ARBA00022679"/>
    </source>
</evidence>
<dbReference type="InterPro" id="IPR005467">
    <property type="entry name" value="His_kinase_dom"/>
</dbReference>
<keyword evidence="6" id="KW-0547">Nucleotide-binding</keyword>
<dbReference type="CDD" id="cd00082">
    <property type="entry name" value="HisKA"/>
    <property type="match status" value="1"/>
</dbReference>
<keyword evidence="5" id="KW-0812">Transmembrane</keyword>
<feature type="domain" description="PAC" evidence="15">
    <location>
        <begin position="106"/>
        <end position="158"/>
    </location>
</feature>
<dbReference type="InterPro" id="IPR013656">
    <property type="entry name" value="PAS_4"/>
</dbReference>
<dbReference type="EC" id="2.7.13.3" evidence="3"/>
<dbReference type="Gene3D" id="1.10.287.130">
    <property type="match status" value="1"/>
</dbReference>
<evidence type="ECO:0000313" key="16">
    <source>
        <dbReference type="EMBL" id="QKD46208.1"/>
    </source>
</evidence>
<evidence type="ECO:0000256" key="6">
    <source>
        <dbReference type="ARBA" id="ARBA00022741"/>
    </source>
</evidence>
<dbReference type="SMART" id="SM00091">
    <property type="entry name" value="PAS"/>
    <property type="match status" value="1"/>
</dbReference>
<dbReference type="Pfam" id="PF08448">
    <property type="entry name" value="PAS_4"/>
    <property type="match status" value="1"/>
</dbReference>
<dbReference type="NCBIfam" id="TIGR00229">
    <property type="entry name" value="sensory_box"/>
    <property type="match status" value="1"/>
</dbReference>
<name>A0A858ZZF2_9BURK</name>
<dbReference type="InterPro" id="IPR050351">
    <property type="entry name" value="BphY/WalK/GraS-like"/>
</dbReference>
<organism evidence="16 17">
    <name type="scientific">Alicycliphilus denitrificans</name>
    <dbReference type="NCBI Taxonomy" id="179636"/>
    <lineage>
        <taxon>Bacteria</taxon>
        <taxon>Pseudomonadati</taxon>
        <taxon>Pseudomonadota</taxon>
        <taxon>Betaproteobacteria</taxon>
        <taxon>Burkholderiales</taxon>
        <taxon>Comamonadaceae</taxon>
        <taxon>Alicycliphilus</taxon>
    </lineage>
</organism>
<comment type="catalytic activity">
    <reaction evidence="1">
        <text>ATP + protein L-histidine = ADP + protein N-phospho-L-histidine.</text>
        <dbReference type="EC" id="2.7.13.3"/>
    </reaction>
</comment>
<evidence type="ECO:0000313" key="17">
    <source>
        <dbReference type="Proteomes" id="UP000500755"/>
    </source>
</evidence>
<dbReference type="PROSITE" id="PS50109">
    <property type="entry name" value="HIS_KIN"/>
    <property type="match status" value="1"/>
</dbReference>
<evidence type="ECO:0000256" key="5">
    <source>
        <dbReference type="ARBA" id="ARBA00022692"/>
    </source>
</evidence>
<gene>
    <name evidence="16" type="ORF">HF896_22470</name>
</gene>
<accession>A0A858ZZF2</accession>
<keyword evidence="9" id="KW-1133">Transmembrane helix</keyword>
<keyword evidence="4" id="KW-0808">Transferase</keyword>
<dbReference type="SMART" id="SM00388">
    <property type="entry name" value="HisKA"/>
    <property type="match status" value="1"/>
</dbReference>
<keyword evidence="11" id="KW-0472">Membrane</keyword>
<dbReference type="InterPro" id="IPR000700">
    <property type="entry name" value="PAS-assoc_C"/>
</dbReference>
<evidence type="ECO:0000256" key="11">
    <source>
        <dbReference type="ARBA" id="ARBA00023136"/>
    </source>
</evidence>
<dbReference type="EMBL" id="CP051298">
    <property type="protein sequence ID" value="QKD46208.1"/>
    <property type="molecule type" value="Genomic_DNA"/>
</dbReference>